<name>A0ACC0VMC8_9STRA</name>
<sequence length="163" mass="18300">MPPAQLRFKTPIKVNAVQPRTLLRTPTECTELTDQFHELKENGCIIGPDGKLVVAHFGGRISLRKAEVVLDFLLSLARDQAASLPPPGKKRKLTGWGYKTRTLHQTSSVSEKFRSGAGPDFPAQLRELEELLLTEGILAEINKAASSDDYQRKIRFDYYYNVT</sequence>
<evidence type="ECO:0000313" key="1">
    <source>
        <dbReference type="EMBL" id="KAI9906636.1"/>
    </source>
</evidence>
<dbReference type="Proteomes" id="UP001163321">
    <property type="component" value="Chromosome 8"/>
</dbReference>
<organism evidence="1 2">
    <name type="scientific">Peronosclerospora sorghi</name>
    <dbReference type="NCBI Taxonomy" id="230839"/>
    <lineage>
        <taxon>Eukaryota</taxon>
        <taxon>Sar</taxon>
        <taxon>Stramenopiles</taxon>
        <taxon>Oomycota</taxon>
        <taxon>Peronosporomycetes</taxon>
        <taxon>Peronosporales</taxon>
        <taxon>Peronosporaceae</taxon>
        <taxon>Peronosclerospora</taxon>
    </lineage>
</organism>
<gene>
    <name evidence="1" type="ORF">PsorP6_004631</name>
</gene>
<accession>A0ACC0VMC8</accession>
<dbReference type="EMBL" id="CM047587">
    <property type="protein sequence ID" value="KAI9906636.1"/>
    <property type="molecule type" value="Genomic_DNA"/>
</dbReference>
<evidence type="ECO:0000313" key="2">
    <source>
        <dbReference type="Proteomes" id="UP001163321"/>
    </source>
</evidence>
<proteinExistence type="predicted"/>
<keyword evidence="2" id="KW-1185">Reference proteome</keyword>
<reference evidence="1 2" key="1">
    <citation type="journal article" date="2022" name="bioRxiv">
        <title>The genome of the oomycete Peronosclerospora sorghi, a cosmopolitan pathogen of maize and sorghum, is inflated with dispersed pseudogenes.</title>
        <authorList>
            <person name="Fletcher K."/>
            <person name="Martin F."/>
            <person name="Isakeit T."/>
            <person name="Cavanaugh K."/>
            <person name="Magill C."/>
            <person name="Michelmore R."/>
        </authorList>
    </citation>
    <scope>NUCLEOTIDE SEQUENCE [LARGE SCALE GENOMIC DNA]</scope>
    <source>
        <strain evidence="1">P6</strain>
    </source>
</reference>
<protein>
    <submittedName>
        <fullName evidence="1">Uncharacterized protein</fullName>
    </submittedName>
</protein>
<comment type="caution">
    <text evidence="1">The sequence shown here is derived from an EMBL/GenBank/DDBJ whole genome shotgun (WGS) entry which is preliminary data.</text>
</comment>